<comment type="function">
    <text evidence="6">Involved in transcription antitermination. Required for transcription of ribosomal RNA (rRNA) genes. Binds specifically to the boxA antiterminator sequence of the ribosomal RNA (rrn) operons.</text>
</comment>
<dbReference type="PANTHER" id="PTHR11078:SF3">
    <property type="entry name" value="ANTITERMINATION NUSB DOMAIN-CONTAINING PROTEIN"/>
    <property type="match status" value="1"/>
</dbReference>
<keyword evidence="3 6" id="KW-0694">RNA-binding</keyword>
<dbReference type="GO" id="GO:0006353">
    <property type="term" value="P:DNA-templated transcription termination"/>
    <property type="evidence" value="ECO:0007669"/>
    <property type="project" value="UniProtKB-UniRule"/>
</dbReference>
<dbReference type="GO" id="GO:0031564">
    <property type="term" value="P:transcription antitermination"/>
    <property type="evidence" value="ECO:0007669"/>
    <property type="project" value="UniProtKB-KW"/>
</dbReference>
<dbReference type="Proteomes" id="UP000727857">
    <property type="component" value="Unassembled WGS sequence"/>
</dbReference>
<keyword evidence="5 6" id="KW-0804">Transcription</keyword>
<dbReference type="HAMAP" id="MF_00073">
    <property type="entry name" value="NusB"/>
    <property type="match status" value="1"/>
</dbReference>
<keyword evidence="4 6" id="KW-0805">Transcription regulation</keyword>
<dbReference type="EMBL" id="JADINF010000113">
    <property type="protein sequence ID" value="MBO8424262.1"/>
    <property type="molecule type" value="Genomic_DNA"/>
</dbReference>
<sequence>MQYRKKARDGVYKLIYEFLFSGEANERTFAIMTAADMPAEELDYMKRAYYGVIEHIDELKSIVAQYAVGFDIARIYKPDLAALVLAIFEMKYMDDIPLNVSISEAVELVKIYSTEKSHAFVNGILSSVYKNITSGK</sequence>
<comment type="similarity">
    <text evidence="1 6">Belongs to the NusB family.</text>
</comment>
<accession>A0A940DHJ5</accession>
<dbReference type="InterPro" id="IPR011605">
    <property type="entry name" value="NusB_fam"/>
</dbReference>
<evidence type="ECO:0000313" key="9">
    <source>
        <dbReference type="Proteomes" id="UP000727857"/>
    </source>
</evidence>
<dbReference type="GO" id="GO:0003723">
    <property type="term" value="F:RNA binding"/>
    <property type="evidence" value="ECO:0007669"/>
    <property type="project" value="UniProtKB-UniRule"/>
</dbReference>
<protein>
    <recommendedName>
        <fullName evidence="6">Transcription antitermination protein NusB</fullName>
    </recommendedName>
    <alternativeName>
        <fullName evidence="6">Antitermination factor NusB</fullName>
    </alternativeName>
</protein>
<evidence type="ECO:0000256" key="3">
    <source>
        <dbReference type="ARBA" id="ARBA00022884"/>
    </source>
</evidence>
<dbReference type="AlphaFoldDB" id="A0A940DHJ5"/>
<organism evidence="8 9">
    <name type="scientific">Candidatus Stercoripulliclostridium pullicola</name>
    <dbReference type="NCBI Taxonomy" id="2840953"/>
    <lineage>
        <taxon>Bacteria</taxon>
        <taxon>Bacillati</taxon>
        <taxon>Bacillota</taxon>
        <taxon>Clostridia</taxon>
        <taxon>Eubacteriales</taxon>
        <taxon>Candidatus Stercoripulliclostridium</taxon>
    </lineage>
</organism>
<proteinExistence type="inferred from homology"/>
<reference evidence="8" key="1">
    <citation type="submission" date="2020-10" db="EMBL/GenBank/DDBJ databases">
        <authorList>
            <person name="Gilroy R."/>
        </authorList>
    </citation>
    <scope>NUCLEOTIDE SEQUENCE</scope>
    <source>
        <strain evidence="8">517</strain>
    </source>
</reference>
<dbReference type="InterPro" id="IPR006027">
    <property type="entry name" value="NusB_RsmB_TIM44"/>
</dbReference>
<comment type="caution">
    <text evidence="8">The sequence shown here is derived from an EMBL/GenBank/DDBJ whole genome shotgun (WGS) entry which is preliminary data.</text>
</comment>
<feature type="domain" description="NusB/RsmB/TIM44" evidence="7">
    <location>
        <begin position="6"/>
        <end position="130"/>
    </location>
</feature>
<evidence type="ECO:0000313" key="8">
    <source>
        <dbReference type="EMBL" id="MBO8424262.1"/>
    </source>
</evidence>
<evidence type="ECO:0000259" key="7">
    <source>
        <dbReference type="Pfam" id="PF01029"/>
    </source>
</evidence>
<evidence type="ECO:0000256" key="6">
    <source>
        <dbReference type="HAMAP-Rule" id="MF_00073"/>
    </source>
</evidence>
<dbReference type="Gene3D" id="1.10.940.10">
    <property type="entry name" value="NusB-like"/>
    <property type="match status" value="1"/>
</dbReference>
<reference evidence="8" key="2">
    <citation type="journal article" date="2021" name="PeerJ">
        <title>Extensive microbial diversity within the chicken gut microbiome revealed by metagenomics and culture.</title>
        <authorList>
            <person name="Gilroy R."/>
            <person name="Ravi A."/>
            <person name="Getino M."/>
            <person name="Pursley I."/>
            <person name="Horton D.L."/>
            <person name="Alikhan N.F."/>
            <person name="Baker D."/>
            <person name="Gharbi K."/>
            <person name="Hall N."/>
            <person name="Watson M."/>
            <person name="Adriaenssens E.M."/>
            <person name="Foster-Nyarko E."/>
            <person name="Jarju S."/>
            <person name="Secka A."/>
            <person name="Antonio M."/>
            <person name="Oren A."/>
            <person name="Chaudhuri R.R."/>
            <person name="La Ragione R."/>
            <person name="Hildebrand F."/>
            <person name="Pallen M.J."/>
        </authorList>
    </citation>
    <scope>NUCLEOTIDE SEQUENCE</scope>
    <source>
        <strain evidence="8">517</strain>
    </source>
</reference>
<dbReference type="Pfam" id="PF01029">
    <property type="entry name" value="NusB"/>
    <property type="match status" value="1"/>
</dbReference>
<evidence type="ECO:0000256" key="5">
    <source>
        <dbReference type="ARBA" id="ARBA00023163"/>
    </source>
</evidence>
<gene>
    <name evidence="6 8" type="primary">nusB</name>
    <name evidence="8" type="ORF">IAB16_04525</name>
</gene>
<evidence type="ECO:0000256" key="2">
    <source>
        <dbReference type="ARBA" id="ARBA00022814"/>
    </source>
</evidence>
<dbReference type="InterPro" id="IPR035926">
    <property type="entry name" value="NusB-like_sf"/>
</dbReference>
<name>A0A940DHJ5_9FIRM</name>
<keyword evidence="2 6" id="KW-0889">Transcription antitermination</keyword>
<dbReference type="GO" id="GO:0005829">
    <property type="term" value="C:cytosol"/>
    <property type="evidence" value="ECO:0007669"/>
    <property type="project" value="TreeGrafter"/>
</dbReference>
<evidence type="ECO:0000256" key="4">
    <source>
        <dbReference type="ARBA" id="ARBA00023015"/>
    </source>
</evidence>
<dbReference type="PANTHER" id="PTHR11078">
    <property type="entry name" value="N UTILIZATION SUBSTANCE PROTEIN B-RELATED"/>
    <property type="match status" value="1"/>
</dbReference>
<dbReference type="SUPFAM" id="SSF48013">
    <property type="entry name" value="NusB-like"/>
    <property type="match status" value="1"/>
</dbReference>
<evidence type="ECO:0000256" key="1">
    <source>
        <dbReference type="ARBA" id="ARBA00005952"/>
    </source>
</evidence>
<dbReference type="NCBIfam" id="TIGR01951">
    <property type="entry name" value="nusB"/>
    <property type="match status" value="1"/>
</dbReference>